<sequence length="73" mass="8207">MAQGQVDNVSSTQRKTCIALHENLLILLLDPSNFPLFHRFMISYTCASYLLQTDNLEIGRSEIVEVAASPREP</sequence>
<name>A0A8J4QPE0_9ROSI</name>
<proteinExistence type="predicted"/>
<accession>A0A8J4QPE0</accession>
<dbReference type="EMBL" id="JRKL02005266">
    <property type="protein sequence ID" value="KAF3950799.1"/>
    <property type="molecule type" value="Genomic_DNA"/>
</dbReference>
<gene>
    <name evidence="1" type="ORF">CMV_023491</name>
</gene>
<evidence type="ECO:0000313" key="2">
    <source>
        <dbReference type="Proteomes" id="UP000737018"/>
    </source>
</evidence>
<dbReference type="Proteomes" id="UP000737018">
    <property type="component" value="Unassembled WGS sequence"/>
</dbReference>
<organism evidence="1 2">
    <name type="scientific">Castanea mollissima</name>
    <name type="common">Chinese chestnut</name>
    <dbReference type="NCBI Taxonomy" id="60419"/>
    <lineage>
        <taxon>Eukaryota</taxon>
        <taxon>Viridiplantae</taxon>
        <taxon>Streptophyta</taxon>
        <taxon>Embryophyta</taxon>
        <taxon>Tracheophyta</taxon>
        <taxon>Spermatophyta</taxon>
        <taxon>Magnoliopsida</taxon>
        <taxon>eudicotyledons</taxon>
        <taxon>Gunneridae</taxon>
        <taxon>Pentapetalae</taxon>
        <taxon>rosids</taxon>
        <taxon>fabids</taxon>
        <taxon>Fagales</taxon>
        <taxon>Fagaceae</taxon>
        <taxon>Castanea</taxon>
    </lineage>
</organism>
<keyword evidence="2" id="KW-1185">Reference proteome</keyword>
<evidence type="ECO:0000313" key="1">
    <source>
        <dbReference type="EMBL" id="KAF3950799.1"/>
    </source>
</evidence>
<protein>
    <submittedName>
        <fullName evidence="1">Uncharacterized protein</fullName>
    </submittedName>
</protein>
<reference evidence="1" key="1">
    <citation type="submission" date="2020-03" db="EMBL/GenBank/DDBJ databases">
        <title>Castanea mollissima Vanexum genome sequencing.</title>
        <authorList>
            <person name="Staton M."/>
        </authorList>
    </citation>
    <scope>NUCLEOTIDE SEQUENCE</scope>
    <source>
        <tissue evidence="1">Leaf</tissue>
    </source>
</reference>
<dbReference type="AlphaFoldDB" id="A0A8J4QPE0"/>
<comment type="caution">
    <text evidence="1">The sequence shown here is derived from an EMBL/GenBank/DDBJ whole genome shotgun (WGS) entry which is preliminary data.</text>
</comment>